<dbReference type="EMBL" id="LYVF01000198">
    <property type="protein sequence ID" value="OAT79353.1"/>
    <property type="molecule type" value="Genomic_DNA"/>
</dbReference>
<dbReference type="Pfam" id="PF00583">
    <property type="entry name" value="Acetyltransf_1"/>
    <property type="match status" value="1"/>
</dbReference>
<dbReference type="STRING" id="1838280.A6M21_16010"/>
<evidence type="ECO:0000313" key="2">
    <source>
        <dbReference type="EMBL" id="OAT79353.1"/>
    </source>
</evidence>
<dbReference type="InterPro" id="IPR022525">
    <property type="entry name" value="GNAT_AblB"/>
</dbReference>
<keyword evidence="3" id="KW-1185">Reference proteome</keyword>
<accession>A0A1B7LAN2</accession>
<name>A0A1B7LAN2_9FIRM</name>
<evidence type="ECO:0000259" key="1">
    <source>
        <dbReference type="PROSITE" id="PS51186"/>
    </source>
</evidence>
<dbReference type="InterPro" id="IPR000182">
    <property type="entry name" value="GNAT_dom"/>
</dbReference>
<proteinExistence type="predicted"/>
<organism evidence="2 3">
    <name type="scientific">Desulfotomaculum copahuensis</name>
    <dbReference type="NCBI Taxonomy" id="1838280"/>
    <lineage>
        <taxon>Bacteria</taxon>
        <taxon>Bacillati</taxon>
        <taxon>Bacillota</taxon>
        <taxon>Clostridia</taxon>
        <taxon>Eubacteriales</taxon>
        <taxon>Desulfotomaculaceae</taxon>
        <taxon>Desulfotomaculum</taxon>
    </lineage>
</organism>
<dbReference type="NCBIfam" id="TIGR03827">
    <property type="entry name" value="GNAT_ablB"/>
    <property type="match status" value="1"/>
</dbReference>
<keyword evidence="2" id="KW-0808">Transferase</keyword>
<reference evidence="2 3" key="1">
    <citation type="submission" date="2016-04" db="EMBL/GenBank/DDBJ databases">
        <authorList>
            <person name="Evans L.H."/>
            <person name="Alamgir A."/>
            <person name="Owens N."/>
            <person name="Weber N.D."/>
            <person name="Virtaneva K."/>
            <person name="Barbian K."/>
            <person name="Babar A."/>
            <person name="Rosenke K."/>
        </authorList>
    </citation>
    <scope>NUCLEOTIDE SEQUENCE [LARGE SCALE GENOMIC DNA]</scope>
    <source>
        <strain evidence="2 3">LMa1</strain>
    </source>
</reference>
<dbReference type="Gene3D" id="3.40.630.30">
    <property type="match status" value="1"/>
</dbReference>
<dbReference type="AlphaFoldDB" id="A0A1B7LAN2"/>
<dbReference type="RefSeq" id="WP_066671750.1">
    <property type="nucleotide sequence ID" value="NZ_LYVF01000198.1"/>
</dbReference>
<protein>
    <submittedName>
        <fullName evidence="2">Putative beta-lysine N-acetyltransferase</fullName>
    </submittedName>
</protein>
<gene>
    <name evidence="2" type="ORF">A6M21_16010</name>
</gene>
<comment type="caution">
    <text evidence="2">The sequence shown here is derived from an EMBL/GenBank/DDBJ whole genome shotgun (WGS) entry which is preliminary data.</text>
</comment>
<dbReference type="Proteomes" id="UP000078532">
    <property type="component" value="Unassembled WGS sequence"/>
</dbReference>
<evidence type="ECO:0000313" key="3">
    <source>
        <dbReference type="Proteomes" id="UP000078532"/>
    </source>
</evidence>
<dbReference type="GO" id="GO:0008080">
    <property type="term" value="F:N-acetyltransferase activity"/>
    <property type="evidence" value="ECO:0007669"/>
    <property type="project" value="InterPro"/>
</dbReference>
<sequence>MDKQLKHRAPGFRVSACLDRTSERLWVTGYEAGDPAALRDFLKQLAISEGLGKIILPVRPEDLNRLQGDGFKLEGTIDGYFQYDDGHFLAAFPRAERSYSPALSRQRKMLAEIRGRKSFRPVKSPPGFTLRRAGSRDIPAMAAVFRRVFATYPAPVYDPGYLAGAMNKGDLFMVFYHGRRLVSVAAAEIDSCRQRAELTNCATDPAFRGMGLSTLLLRQIERACLDARIGCLYSLARASSFGMNLVFHRLGYRFGGTLINNCHIAGDFEDMNIWVRPAAENVSSAAL</sequence>
<dbReference type="CDD" id="cd04301">
    <property type="entry name" value="NAT_SF"/>
    <property type="match status" value="1"/>
</dbReference>
<feature type="domain" description="N-acetyltransferase" evidence="1">
    <location>
        <begin position="128"/>
        <end position="276"/>
    </location>
</feature>
<dbReference type="InterPro" id="IPR016181">
    <property type="entry name" value="Acyl_CoA_acyltransferase"/>
</dbReference>
<dbReference type="SUPFAM" id="SSF55729">
    <property type="entry name" value="Acyl-CoA N-acyltransferases (Nat)"/>
    <property type="match status" value="1"/>
</dbReference>
<dbReference type="OrthoDB" id="9790652at2"/>
<dbReference type="PROSITE" id="PS51186">
    <property type="entry name" value="GNAT"/>
    <property type="match status" value="1"/>
</dbReference>